<dbReference type="EMBL" id="LAZR01000033">
    <property type="protein sequence ID" value="KKO01918.1"/>
    <property type="molecule type" value="Genomic_DNA"/>
</dbReference>
<feature type="domain" description="Type II/III secretion system secretin-like" evidence="5">
    <location>
        <begin position="344"/>
        <end position="494"/>
    </location>
</feature>
<dbReference type="PROSITE" id="PS51257">
    <property type="entry name" value="PROKAR_LIPOPROTEIN"/>
    <property type="match status" value="1"/>
</dbReference>
<feature type="region of interest" description="Disordered" evidence="4">
    <location>
        <begin position="458"/>
        <end position="479"/>
    </location>
</feature>
<comment type="caution">
    <text evidence="6">The sequence shown here is derived from an EMBL/GenBank/DDBJ whole genome shotgun (WGS) entry which is preliminary data.</text>
</comment>
<reference evidence="6" key="1">
    <citation type="journal article" date="2015" name="Nature">
        <title>Complex archaea that bridge the gap between prokaryotes and eukaryotes.</title>
        <authorList>
            <person name="Spang A."/>
            <person name="Saw J.H."/>
            <person name="Jorgensen S.L."/>
            <person name="Zaremba-Niedzwiedzka K."/>
            <person name="Martijn J."/>
            <person name="Lind A.E."/>
            <person name="van Eijk R."/>
            <person name="Schleper C."/>
            <person name="Guy L."/>
            <person name="Ettema T.J."/>
        </authorList>
    </citation>
    <scope>NUCLEOTIDE SEQUENCE</scope>
</reference>
<keyword evidence="3" id="KW-0472">Membrane</keyword>
<dbReference type="PANTHER" id="PTHR30332:SF24">
    <property type="entry name" value="SECRETIN GSPD-RELATED"/>
    <property type="match status" value="1"/>
</dbReference>
<dbReference type="GO" id="GO:0009306">
    <property type="term" value="P:protein secretion"/>
    <property type="evidence" value="ECO:0007669"/>
    <property type="project" value="InterPro"/>
</dbReference>
<accession>A0A0F9VPS1</accession>
<dbReference type="GO" id="GO:0016020">
    <property type="term" value="C:membrane"/>
    <property type="evidence" value="ECO:0007669"/>
    <property type="project" value="UniProtKB-SubCell"/>
</dbReference>
<comment type="subcellular location">
    <subcellularLocation>
        <location evidence="1">Membrane</location>
    </subcellularLocation>
</comment>
<gene>
    <name evidence="6" type="ORF">LCGC14_0112730</name>
</gene>
<sequence>MKTFKKTLFLGLASSLALAACAEREVGFESGTNSAITAQSEALGAKGEVMRRGGTVDAGRSFLGRNLDGTPNQYSEDHGQPFPAAFERPDALEIVTPEPASVKQIELLLQELTGLNVVIRTRYQSGDEQLDIPINSKIRINHKGPLSELVRTIASRYDLAWSFNGETITFDRMATRTYDLPLPSSKGALSTSLGGVNVAGNSVSSTKNVTMDPWEELKTSLEAVLDDTATVTTSANSGQVTVFASASGQVEAAKVIKGFDDLYSKRIGLEIATFYVDTSKSAELNADLGVSVNSGRLSADLGQSLASAMQGGIGVISGSDVTASFNLRNLSGNQAVADYQMSNTVAQNGVVAPVVLTNSKAYVSKISLESEDAAASIETDDINSGIAIYALPRLMKNGKIHLSVWVTQSELNSLETFDTGQGFVQLPDADQRAVEYTLTMSPGETLVMGGYEQERASSESKKGVGILGSMGVRDSREGGTTRTRMVLMVRPSIIGN</sequence>
<dbReference type="Pfam" id="PF00263">
    <property type="entry name" value="Secretin"/>
    <property type="match status" value="1"/>
</dbReference>
<dbReference type="InterPro" id="IPR050810">
    <property type="entry name" value="Bact_Secretion_Sys_Channel"/>
</dbReference>
<evidence type="ECO:0000256" key="1">
    <source>
        <dbReference type="ARBA" id="ARBA00004370"/>
    </source>
</evidence>
<proteinExistence type="predicted"/>
<name>A0A0F9VPS1_9ZZZZ</name>
<evidence type="ECO:0000259" key="5">
    <source>
        <dbReference type="Pfam" id="PF00263"/>
    </source>
</evidence>
<evidence type="ECO:0000313" key="6">
    <source>
        <dbReference type="EMBL" id="KKO01918.1"/>
    </source>
</evidence>
<keyword evidence="2" id="KW-0732">Signal</keyword>
<organism evidence="6">
    <name type="scientific">marine sediment metagenome</name>
    <dbReference type="NCBI Taxonomy" id="412755"/>
    <lineage>
        <taxon>unclassified sequences</taxon>
        <taxon>metagenomes</taxon>
        <taxon>ecological metagenomes</taxon>
    </lineage>
</organism>
<dbReference type="AlphaFoldDB" id="A0A0F9VPS1"/>
<dbReference type="GO" id="GO:0015627">
    <property type="term" value="C:type II protein secretion system complex"/>
    <property type="evidence" value="ECO:0007669"/>
    <property type="project" value="TreeGrafter"/>
</dbReference>
<protein>
    <recommendedName>
        <fullName evidence="5">Type II/III secretion system secretin-like domain-containing protein</fullName>
    </recommendedName>
</protein>
<dbReference type="PANTHER" id="PTHR30332">
    <property type="entry name" value="PROBABLE GENERAL SECRETION PATHWAY PROTEIN D"/>
    <property type="match status" value="1"/>
</dbReference>
<evidence type="ECO:0000256" key="4">
    <source>
        <dbReference type="SAM" id="MobiDB-lite"/>
    </source>
</evidence>
<dbReference type="InterPro" id="IPR004846">
    <property type="entry name" value="T2SS/T3SS_dom"/>
</dbReference>
<evidence type="ECO:0000256" key="2">
    <source>
        <dbReference type="ARBA" id="ARBA00022729"/>
    </source>
</evidence>
<evidence type="ECO:0000256" key="3">
    <source>
        <dbReference type="ARBA" id="ARBA00023136"/>
    </source>
</evidence>